<dbReference type="PANTHER" id="PTHR33678:SF2">
    <property type="match status" value="1"/>
</dbReference>
<gene>
    <name evidence="2" type="ORF">EDC17_10091</name>
</gene>
<dbReference type="InterPro" id="IPR004291">
    <property type="entry name" value="Transposase_IS66_central"/>
</dbReference>
<organism evidence="2 3">
    <name type="scientific">Sphingobacterium alimentarium</name>
    <dbReference type="NCBI Taxonomy" id="797292"/>
    <lineage>
        <taxon>Bacteria</taxon>
        <taxon>Pseudomonadati</taxon>
        <taxon>Bacteroidota</taxon>
        <taxon>Sphingobacteriia</taxon>
        <taxon>Sphingobacteriales</taxon>
        <taxon>Sphingobacteriaceae</taxon>
        <taxon>Sphingobacterium</taxon>
    </lineage>
</organism>
<comment type="caution">
    <text evidence="2">The sequence shown here is derived from an EMBL/GenBank/DDBJ whole genome shotgun (WGS) entry which is preliminary data.</text>
</comment>
<dbReference type="PANTHER" id="PTHR33678">
    <property type="entry name" value="BLL1576 PROTEIN"/>
    <property type="match status" value="1"/>
</dbReference>
<proteinExistence type="predicted"/>
<dbReference type="RefSeq" id="WP_165894365.1">
    <property type="nucleotide sequence ID" value="NZ_SMBZ01000009.1"/>
</dbReference>
<evidence type="ECO:0000259" key="1">
    <source>
        <dbReference type="Pfam" id="PF03050"/>
    </source>
</evidence>
<protein>
    <submittedName>
        <fullName evidence="2">Transposase IS66 family protein</fullName>
    </submittedName>
</protein>
<evidence type="ECO:0000313" key="3">
    <source>
        <dbReference type="Proteomes" id="UP000295197"/>
    </source>
</evidence>
<feature type="non-terminal residue" evidence="2">
    <location>
        <position position="1"/>
    </location>
</feature>
<dbReference type="Proteomes" id="UP000295197">
    <property type="component" value="Unassembled WGS sequence"/>
</dbReference>
<dbReference type="Pfam" id="PF03050">
    <property type="entry name" value="DDE_Tnp_IS66"/>
    <property type="match status" value="1"/>
</dbReference>
<sequence>QSEWATQFSRMLILALELKKSIPLDQYLEPMRERAQLENTLHNLINQKIDPQQIEVIIFQKRITKYRQYLFTFLYNKDVPPDNNTSEQAIRNIKVKQKVSGMFKSNNGAQNYATIRSVADTCIKNLQSVLDAFYSIAIL</sequence>
<evidence type="ECO:0000313" key="2">
    <source>
        <dbReference type="EMBL" id="TCV18676.1"/>
    </source>
</evidence>
<name>A0A4R3VZF8_9SPHI</name>
<dbReference type="EMBL" id="SMBZ01000009">
    <property type="protein sequence ID" value="TCV18676.1"/>
    <property type="molecule type" value="Genomic_DNA"/>
</dbReference>
<dbReference type="InterPro" id="IPR052344">
    <property type="entry name" value="Transposase-related"/>
</dbReference>
<reference evidence="2 3" key="1">
    <citation type="submission" date="2019-03" db="EMBL/GenBank/DDBJ databases">
        <title>Genomic Encyclopedia of Type Strains, Phase IV (KMG-IV): sequencing the most valuable type-strain genomes for metagenomic binning, comparative biology and taxonomic classification.</title>
        <authorList>
            <person name="Goeker M."/>
        </authorList>
    </citation>
    <scope>NUCLEOTIDE SEQUENCE [LARGE SCALE GENOMIC DNA]</scope>
    <source>
        <strain evidence="2 3">DSM 22362</strain>
    </source>
</reference>
<dbReference type="AlphaFoldDB" id="A0A4R3VZF8"/>
<feature type="domain" description="Transposase IS66 central" evidence="1">
    <location>
        <begin position="32"/>
        <end position="110"/>
    </location>
</feature>
<accession>A0A4R3VZF8</accession>
<keyword evidence="3" id="KW-1185">Reference proteome</keyword>